<proteinExistence type="predicted"/>
<name>A0A139IKR9_9PEZI</name>
<dbReference type="OrthoDB" id="3649348at2759"/>
<dbReference type="EMBL" id="LFZO01000063">
    <property type="protein sequence ID" value="KXT15235.1"/>
    <property type="molecule type" value="Genomic_DNA"/>
</dbReference>
<evidence type="ECO:0000313" key="1">
    <source>
        <dbReference type="EMBL" id="KXT15235.1"/>
    </source>
</evidence>
<gene>
    <name evidence="1" type="ORF">AC579_1364</name>
</gene>
<sequence length="153" mass="16156">MSTPIILCGVSQVMGKAVTQRLRPEVEVLQFINSASRAKAEIPAILAGKAPSPNPDEDVGSHDFSKRPTAIAFGRGFELQDVEDIRAACQGPYVDVAWLCSGAVDIAKTKASPPNLSDAKSVDGYAASVAALIKDAVSRVMTEGTGTDEIYNY</sequence>
<evidence type="ECO:0000313" key="2">
    <source>
        <dbReference type="Proteomes" id="UP000073492"/>
    </source>
</evidence>
<protein>
    <recommendedName>
        <fullName evidence="3">NAD(P)-binding domain-containing protein</fullName>
    </recommendedName>
</protein>
<dbReference type="AlphaFoldDB" id="A0A139IKR9"/>
<keyword evidence="2" id="KW-1185">Reference proteome</keyword>
<evidence type="ECO:0008006" key="3">
    <source>
        <dbReference type="Google" id="ProtNLM"/>
    </source>
</evidence>
<dbReference type="Proteomes" id="UP000073492">
    <property type="component" value="Unassembled WGS sequence"/>
</dbReference>
<organism evidence="1 2">
    <name type="scientific">Pseudocercospora musae</name>
    <dbReference type="NCBI Taxonomy" id="113226"/>
    <lineage>
        <taxon>Eukaryota</taxon>
        <taxon>Fungi</taxon>
        <taxon>Dikarya</taxon>
        <taxon>Ascomycota</taxon>
        <taxon>Pezizomycotina</taxon>
        <taxon>Dothideomycetes</taxon>
        <taxon>Dothideomycetidae</taxon>
        <taxon>Mycosphaerellales</taxon>
        <taxon>Mycosphaerellaceae</taxon>
        <taxon>Pseudocercospora</taxon>
    </lineage>
</organism>
<accession>A0A139IKR9</accession>
<comment type="caution">
    <text evidence="1">The sequence shown here is derived from an EMBL/GenBank/DDBJ whole genome shotgun (WGS) entry which is preliminary data.</text>
</comment>
<reference evidence="1 2" key="1">
    <citation type="submission" date="2015-07" db="EMBL/GenBank/DDBJ databases">
        <title>Comparative genomics of the Sigatoka disease complex on banana suggests a link between parallel evolutionary changes in Pseudocercospora fijiensis and Pseudocercospora eumusae and increased virulence on the banana host.</title>
        <authorList>
            <person name="Chang T.-C."/>
            <person name="Salvucci A."/>
            <person name="Crous P.W."/>
            <person name="Stergiopoulos I."/>
        </authorList>
    </citation>
    <scope>NUCLEOTIDE SEQUENCE [LARGE SCALE GENOMIC DNA]</scope>
    <source>
        <strain evidence="1 2">CBS 116634</strain>
    </source>
</reference>